<dbReference type="Pfam" id="PF13478">
    <property type="entry name" value="XdhC_C"/>
    <property type="match status" value="1"/>
</dbReference>
<dbReference type="PANTHER" id="PTHR30388:SF4">
    <property type="entry name" value="MOLYBDENUM COFACTOR INSERTION CHAPERONE PAOD"/>
    <property type="match status" value="1"/>
</dbReference>
<dbReference type="EMBL" id="VYXP01000011">
    <property type="protein sequence ID" value="KAA9129803.1"/>
    <property type="molecule type" value="Genomic_DNA"/>
</dbReference>
<feature type="domain" description="XdhC- CoxI" evidence="1">
    <location>
        <begin position="35"/>
        <end position="100"/>
    </location>
</feature>
<dbReference type="Pfam" id="PF02625">
    <property type="entry name" value="XdhC_CoxI"/>
    <property type="match status" value="1"/>
</dbReference>
<feature type="domain" description="XdhC Rossmann" evidence="2">
    <location>
        <begin position="208"/>
        <end position="343"/>
    </location>
</feature>
<proteinExistence type="predicted"/>
<evidence type="ECO:0000259" key="2">
    <source>
        <dbReference type="Pfam" id="PF13478"/>
    </source>
</evidence>
<dbReference type="AlphaFoldDB" id="A0A5N0T4H1"/>
<reference evidence="3 4" key="1">
    <citation type="submission" date="2019-09" db="EMBL/GenBank/DDBJ databases">
        <title>Wenzhouxiangella sp. Genome sequencing and assembly.</title>
        <authorList>
            <person name="Zhang R."/>
        </authorList>
    </citation>
    <scope>NUCLEOTIDE SEQUENCE [LARGE SCALE GENOMIC DNA]</scope>
    <source>
        <strain evidence="3 4">W260</strain>
    </source>
</reference>
<comment type="caution">
    <text evidence="3">The sequence shown here is derived from an EMBL/GenBank/DDBJ whole genome shotgun (WGS) entry which is preliminary data.</text>
</comment>
<dbReference type="PANTHER" id="PTHR30388">
    <property type="entry name" value="ALDEHYDE OXIDOREDUCTASE MOLYBDENUM COFACTOR ASSEMBLY PROTEIN"/>
    <property type="match status" value="1"/>
</dbReference>
<organism evidence="3 4">
    <name type="scientific">Marinihelvus fidelis</name>
    <dbReference type="NCBI Taxonomy" id="2613842"/>
    <lineage>
        <taxon>Bacteria</taxon>
        <taxon>Pseudomonadati</taxon>
        <taxon>Pseudomonadota</taxon>
        <taxon>Gammaproteobacteria</taxon>
        <taxon>Chromatiales</taxon>
        <taxon>Wenzhouxiangellaceae</taxon>
        <taxon>Marinihelvus</taxon>
    </lineage>
</organism>
<dbReference type="InterPro" id="IPR052698">
    <property type="entry name" value="MoCofactor_Util/Proc"/>
</dbReference>
<dbReference type="Gene3D" id="3.40.50.720">
    <property type="entry name" value="NAD(P)-binding Rossmann-like Domain"/>
    <property type="match status" value="1"/>
</dbReference>
<sequence>MSSSHPLAPLPGTEHTEHAMYLGLEELGHFFHQRRDHARLVLATVVTTAGSTYRKAGAMMLFAEDGTRAGLVSGSCLEDDLAGHAAKVFASNRPRRVNYDLHDDPDLVLGLGLGCGGDLSLQLHPLNHDQGMNVLGSMFDAIAAGKDCRLLQFLSDGEGAELEGDGIAVTGSEGLAAGQSTLLETGSEHRTDDTPAVFALPISPPPRVLVCGAGPDAVPLAAQVRALGWRCLVLDHRAAYADPARFASGVDVWLQRPGTLAQAELETIDAAIIMSHHVEHDLAYLRCLSAHPPAWVGLLGPAKRKATLLERLGENTMTVYGPAGLDIGAEMPAAVALSIVAAIHAHMHGRDGMALGHG</sequence>
<dbReference type="InterPro" id="IPR003777">
    <property type="entry name" value="XdhC_CoxI"/>
</dbReference>
<accession>A0A5N0T4H1</accession>
<protein>
    <submittedName>
        <fullName evidence="3">XdhC family protein</fullName>
    </submittedName>
</protein>
<evidence type="ECO:0000313" key="3">
    <source>
        <dbReference type="EMBL" id="KAA9129803.1"/>
    </source>
</evidence>
<evidence type="ECO:0000313" key="4">
    <source>
        <dbReference type="Proteomes" id="UP000325372"/>
    </source>
</evidence>
<keyword evidence="4" id="KW-1185">Reference proteome</keyword>
<dbReference type="Proteomes" id="UP000325372">
    <property type="component" value="Unassembled WGS sequence"/>
</dbReference>
<gene>
    <name evidence="3" type="ORF">F3N42_14210</name>
</gene>
<name>A0A5N0T4H1_9GAMM</name>
<dbReference type="InterPro" id="IPR027051">
    <property type="entry name" value="XdhC_Rossmann_dom"/>
</dbReference>
<evidence type="ECO:0000259" key="1">
    <source>
        <dbReference type="Pfam" id="PF02625"/>
    </source>
</evidence>